<dbReference type="InterPro" id="IPR002481">
    <property type="entry name" value="FUR"/>
</dbReference>
<keyword evidence="2" id="KW-1185">Reference proteome</keyword>
<evidence type="ECO:0000313" key="2">
    <source>
        <dbReference type="Proteomes" id="UP000779508"/>
    </source>
</evidence>
<organism evidence="1 2">
    <name type="scientific">Alkaliphilus flagellatus</name>
    <dbReference type="NCBI Taxonomy" id="2841507"/>
    <lineage>
        <taxon>Bacteria</taxon>
        <taxon>Bacillati</taxon>
        <taxon>Bacillota</taxon>
        <taxon>Clostridia</taxon>
        <taxon>Peptostreptococcales</taxon>
        <taxon>Natronincolaceae</taxon>
        <taxon>Alkaliphilus</taxon>
    </lineage>
</organism>
<dbReference type="Proteomes" id="UP000779508">
    <property type="component" value="Unassembled WGS sequence"/>
</dbReference>
<sequence>MKISIDDIREYLLKNNIKPSYARIKILEYLVEKDSHPTVEEIYSNLVNQIPTLSKTTVYNTMKLLIDANIARVITIEENEMRYDADMGNHGHFKCNECGKIYDFYIVSDSTEKAELKNFKIMEKSVYYKGICQECLSNKK</sequence>
<dbReference type="CDD" id="cd07153">
    <property type="entry name" value="Fur_like"/>
    <property type="match status" value="1"/>
</dbReference>
<dbReference type="Pfam" id="PF01475">
    <property type="entry name" value="FUR"/>
    <property type="match status" value="1"/>
</dbReference>
<dbReference type="PANTHER" id="PTHR33202">
    <property type="entry name" value="ZINC UPTAKE REGULATION PROTEIN"/>
    <property type="match status" value="1"/>
</dbReference>
<name>A0ABS6G726_9FIRM</name>
<dbReference type="PANTHER" id="PTHR33202:SF8">
    <property type="entry name" value="PEROXIDE-RESPONSIVE REPRESSOR PERR"/>
    <property type="match status" value="1"/>
</dbReference>
<reference evidence="1 2" key="1">
    <citation type="submission" date="2021-06" db="EMBL/GenBank/DDBJ databases">
        <authorList>
            <person name="Sun Q."/>
            <person name="Li D."/>
        </authorList>
    </citation>
    <scope>NUCLEOTIDE SEQUENCE [LARGE SCALE GENOMIC DNA]</scope>
    <source>
        <strain evidence="1 2">MSJ-5</strain>
    </source>
</reference>
<evidence type="ECO:0000313" key="1">
    <source>
        <dbReference type="EMBL" id="MBU5678179.1"/>
    </source>
</evidence>
<dbReference type="RefSeq" id="WP_216419534.1">
    <property type="nucleotide sequence ID" value="NZ_JAHLQK010000009.1"/>
</dbReference>
<protein>
    <submittedName>
        <fullName evidence="1">Transcriptional repressor</fullName>
    </submittedName>
</protein>
<dbReference type="EMBL" id="JAHLQK010000009">
    <property type="protein sequence ID" value="MBU5678179.1"/>
    <property type="molecule type" value="Genomic_DNA"/>
</dbReference>
<gene>
    <name evidence="1" type="ORF">KQI88_17340</name>
</gene>
<proteinExistence type="predicted"/>
<comment type="caution">
    <text evidence="1">The sequence shown here is derived from an EMBL/GenBank/DDBJ whole genome shotgun (WGS) entry which is preliminary data.</text>
</comment>
<accession>A0ABS6G726</accession>